<dbReference type="InterPro" id="IPR002850">
    <property type="entry name" value="PIN_toxin-like"/>
</dbReference>
<accession>A0A4Z0C1K6</accession>
<dbReference type="SUPFAM" id="SSF88723">
    <property type="entry name" value="PIN domain-like"/>
    <property type="match status" value="1"/>
</dbReference>
<feature type="domain" description="PIN" evidence="1">
    <location>
        <begin position="6"/>
        <end position="121"/>
    </location>
</feature>
<name>A0A4Z0C1K6_9BURK</name>
<evidence type="ECO:0000313" key="2">
    <source>
        <dbReference type="EMBL" id="TFZ04694.1"/>
    </source>
</evidence>
<sequence length="145" mass="15434">MKRRSVRVVLDTNVVASAILWGGTPRLLLQAAREERVQLFTSPPMLAELTDILARSKFAEKIAASKLTIDQIVDGYAQLTALVRPAATPRIAPDPDDDVVIGTAIAARADLLVTGDKPLLRVTEHQGVRVVGVPQAIAHIGTAAA</sequence>
<reference evidence="2 3" key="1">
    <citation type="submission" date="2019-03" db="EMBL/GenBank/DDBJ databases">
        <title>Ramlibacter rhizophilus CCTCC AB2015357, whole genome shotgun sequence.</title>
        <authorList>
            <person name="Zhang X."/>
            <person name="Feng G."/>
            <person name="Zhu H."/>
        </authorList>
    </citation>
    <scope>NUCLEOTIDE SEQUENCE [LARGE SCALE GENOMIC DNA]</scope>
    <source>
        <strain evidence="2 3">CCTCC AB2015357</strain>
    </source>
</reference>
<evidence type="ECO:0000259" key="1">
    <source>
        <dbReference type="SMART" id="SM00670"/>
    </source>
</evidence>
<dbReference type="InterPro" id="IPR002716">
    <property type="entry name" value="PIN_dom"/>
</dbReference>
<dbReference type="InterPro" id="IPR029060">
    <property type="entry name" value="PIN-like_dom_sf"/>
</dbReference>
<dbReference type="Gene3D" id="3.40.50.1010">
    <property type="entry name" value="5'-nuclease"/>
    <property type="match status" value="1"/>
</dbReference>
<evidence type="ECO:0000313" key="3">
    <source>
        <dbReference type="Proteomes" id="UP000297564"/>
    </source>
</evidence>
<organism evidence="2 3">
    <name type="scientific">Ramlibacter rhizophilus</name>
    <dbReference type="NCBI Taxonomy" id="1781167"/>
    <lineage>
        <taxon>Bacteria</taxon>
        <taxon>Pseudomonadati</taxon>
        <taxon>Pseudomonadota</taxon>
        <taxon>Betaproteobacteria</taxon>
        <taxon>Burkholderiales</taxon>
        <taxon>Comamonadaceae</taxon>
        <taxon>Ramlibacter</taxon>
    </lineage>
</organism>
<dbReference type="PANTHER" id="PTHR34610">
    <property type="entry name" value="SSL7007 PROTEIN"/>
    <property type="match status" value="1"/>
</dbReference>
<proteinExistence type="predicted"/>
<keyword evidence="3" id="KW-1185">Reference proteome</keyword>
<dbReference type="OrthoDB" id="8904638at2"/>
<dbReference type="PANTHER" id="PTHR34610:SF3">
    <property type="entry name" value="SSL7007 PROTEIN"/>
    <property type="match status" value="1"/>
</dbReference>
<dbReference type="NCBIfam" id="TIGR00305">
    <property type="entry name" value="putative toxin-antitoxin system toxin component, PIN family"/>
    <property type="match status" value="1"/>
</dbReference>
<dbReference type="EMBL" id="SMLL01000001">
    <property type="protein sequence ID" value="TFZ04694.1"/>
    <property type="molecule type" value="Genomic_DNA"/>
</dbReference>
<comment type="caution">
    <text evidence="2">The sequence shown here is derived from an EMBL/GenBank/DDBJ whole genome shotgun (WGS) entry which is preliminary data.</text>
</comment>
<gene>
    <name evidence="2" type="ORF">EZ242_02805</name>
</gene>
<dbReference type="Pfam" id="PF13470">
    <property type="entry name" value="PIN_3"/>
    <property type="match status" value="1"/>
</dbReference>
<protein>
    <submittedName>
        <fullName evidence="2">Putative toxin-antitoxin system toxin component, PIN family</fullName>
    </submittedName>
</protein>
<dbReference type="AlphaFoldDB" id="A0A4Z0C1K6"/>
<dbReference type="Proteomes" id="UP000297564">
    <property type="component" value="Unassembled WGS sequence"/>
</dbReference>
<dbReference type="SMART" id="SM00670">
    <property type="entry name" value="PINc"/>
    <property type="match status" value="1"/>
</dbReference>